<organism evidence="1 2">
    <name type="scientific">Macroventuria anomochaeta</name>
    <dbReference type="NCBI Taxonomy" id="301207"/>
    <lineage>
        <taxon>Eukaryota</taxon>
        <taxon>Fungi</taxon>
        <taxon>Dikarya</taxon>
        <taxon>Ascomycota</taxon>
        <taxon>Pezizomycotina</taxon>
        <taxon>Dothideomycetes</taxon>
        <taxon>Pleosporomycetidae</taxon>
        <taxon>Pleosporales</taxon>
        <taxon>Pleosporineae</taxon>
        <taxon>Didymellaceae</taxon>
        <taxon>Macroventuria</taxon>
    </lineage>
</organism>
<proteinExistence type="predicted"/>
<name>A0ACB6RT45_9PLEO</name>
<dbReference type="EMBL" id="MU006730">
    <property type="protein sequence ID" value="KAF2624565.1"/>
    <property type="molecule type" value="Genomic_DNA"/>
</dbReference>
<evidence type="ECO:0000313" key="2">
    <source>
        <dbReference type="Proteomes" id="UP000799754"/>
    </source>
</evidence>
<gene>
    <name evidence="1" type="ORF">BU25DRAFT_373949</name>
</gene>
<reference evidence="1" key="1">
    <citation type="journal article" date="2020" name="Stud. Mycol.">
        <title>101 Dothideomycetes genomes: a test case for predicting lifestyles and emergence of pathogens.</title>
        <authorList>
            <person name="Haridas S."/>
            <person name="Albert R."/>
            <person name="Binder M."/>
            <person name="Bloem J."/>
            <person name="Labutti K."/>
            <person name="Salamov A."/>
            <person name="Andreopoulos B."/>
            <person name="Baker S."/>
            <person name="Barry K."/>
            <person name="Bills G."/>
            <person name="Bluhm B."/>
            <person name="Cannon C."/>
            <person name="Castanera R."/>
            <person name="Culley D."/>
            <person name="Daum C."/>
            <person name="Ezra D."/>
            <person name="Gonzalez J."/>
            <person name="Henrissat B."/>
            <person name="Kuo A."/>
            <person name="Liang C."/>
            <person name="Lipzen A."/>
            <person name="Lutzoni F."/>
            <person name="Magnuson J."/>
            <person name="Mondo S."/>
            <person name="Nolan M."/>
            <person name="Ohm R."/>
            <person name="Pangilinan J."/>
            <person name="Park H.-J."/>
            <person name="Ramirez L."/>
            <person name="Alfaro M."/>
            <person name="Sun H."/>
            <person name="Tritt A."/>
            <person name="Yoshinaga Y."/>
            <person name="Zwiers L.-H."/>
            <person name="Turgeon B."/>
            <person name="Goodwin S."/>
            <person name="Spatafora J."/>
            <person name="Crous P."/>
            <person name="Grigoriev I."/>
        </authorList>
    </citation>
    <scope>NUCLEOTIDE SEQUENCE</scope>
    <source>
        <strain evidence="1">CBS 525.71</strain>
    </source>
</reference>
<sequence length="345" mass="38371">MSFFEQNPLTQYTTPPNNYIGSTFFLSYIVVAFYLTSAIGYSLYTQYTSVFHSHPSSPHSKFKQNGAGKVETRNVRARHIKIYLILALISFTSISWHMLGFLITSFLDWNKSSTRNVFAVLGNTAFDKLQRWMLETSLFNDFAIQLVADGESAVWTQLAILATWGWNLWISRKGRQYGFTAKTMVPFIILGQNLPISFTVALFIIQLHLAALDVAGSEKRTKTHAQPKQKPVASLMLPTILLNALLLAQPSLRGHPGFSYLLLAERALLLLPHTRLLKLSDADIKKSAAISGGFVVANWAMLRKDVNVGDVVMALVWRGQAVKTIGWDALLSAVIYGVLSWGGGV</sequence>
<protein>
    <submittedName>
        <fullName evidence="1">Uncharacterized protein</fullName>
    </submittedName>
</protein>
<dbReference type="Proteomes" id="UP000799754">
    <property type="component" value="Unassembled WGS sequence"/>
</dbReference>
<comment type="caution">
    <text evidence="1">The sequence shown here is derived from an EMBL/GenBank/DDBJ whole genome shotgun (WGS) entry which is preliminary data.</text>
</comment>
<feature type="non-terminal residue" evidence="1">
    <location>
        <position position="345"/>
    </location>
</feature>
<accession>A0ACB6RT45</accession>
<keyword evidence="2" id="KW-1185">Reference proteome</keyword>
<evidence type="ECO:0000313" key="1">
    <source>
        <dbReference type="EMBL" id="KAF2624565.1"/>
    </source>
</evidence>